<keyword evidence="2" id="KW-1185">Reference proteome</keyword>
<reference evidence="1" key="2">
    <citation type="submission" date="2025-08" db="UniProtKB">
        <authorList>
            <consortium name="Ensembl"/>
        </authorList>
    </citation>
    <scope>IDENTIFICATION</scope>
</reference>
<dbReference type="Ensembl" id="ENSCSET00000014435.1">
    <property type="protein sequence ID" value="ENSCSEP00000014268.1"/>
    <property type="gene ID" value="ENSCSEG00000009180.1"/>
</dbReference>
<proteinExistence type="predicted"/>
<protein>
    <submittedName>
        <fullName evidence="1">Uncharacterized protein</fullName>
    </submittedName>
</protein>
<dbReference type="Proteomes" id="UP000265120">
    <property type="component" value="Chromosome 6"/>
</dbReference>
<reference evidence="1 2" key="1">
    <citation type="journal article" date="2014" name="Nat. Genet.">
        <title>Whole-genome sequence of a flatfish provides insights into ZW sex chromosome evolution and adaptation to a benthic lifestyle.</title>
        <authorList>
            <person name="Chen S."/>
            <person name="Zhang G."/>
            <person name="Shao C."/>
            <person name="Huang Q."/>
            <person name="Liu G."/>
            <person name="Zhang P."/>
            <person name="Song W."/>
            <person name="An N."/>
            <person name="Chalopin D."/>
            <person name="Volff J.N."/>
            <person name="Hong Y."/>
            <person name="Li Q."/>
            <person name="Sha Z."/>
            <person name="Zhou H."/>
            <person name="Xie M."/>
            <person name="Yu Q."/>
            <person name="Liu Y."/>
            <person name="Xiang H."/>
            <person name="Wang N."/>
            <person name="Wu K."/>
            <person name="Yang C."/>
            <person name="Zhou Q."/>
            <person name="Liao X."/>
            <person name="Yang L."/>
            <person name="Hu Q."/>
            <person name="Zhang J."/>
            <person name="Meng L."/>
            <person name="Jin L."/>
            <person name="Tian Y."/>
            <person name="Lian J."/>
            <person name="Yang J."/>
            <person name="Miao G."/>
            <person name="Liu S."/>
            <person name="Liang Z."/>
            <person name="Yan F."/>
            <person name="Li Y."/>
            <person name="Sun B."/>
            <person name="Zhang H."/>
            <person name="Zhang J."/>
            <person name="Zhu Y."/>
            <person name="Du M."/>
            <person name="Zhao Y."/>
            <person name="Schartl M."/>
            <person name="Tang Q."/>
            <person name="Wang J."/>
        </authorList>
    </citation>
    <scope>NUCLEOTIDE SEQUENCE</scope>
</reference>
<evidence type="ECO:0000313" key="2">
    <source>
        <dbReference type="Proteomes" id="UP000265120"/>
    </source>
</evidence>
<evidence type="ECO:0000313" key="1">
    <source>
        <dbReference type="Ensembl" id="ENSCSEP00000014268.1"/>
    </source>
</evidence>
<sequence>MIYKLRISGQSVCQNVPATYVPSPFSIPFIQLFLPLAWPRSSQKRRLTNI</sequence>
<dbReference type="AlphaFoldDB" id="A0A3P8VG33"/>
<accession>A0A3P8VG33</accession>
<dbReference type="InParanoid" id="A0A3P8VG33"/>
<name>A0A3P8VG33_CYNSE</name>
<organism evidence="1 2">
    <name type="scientific">Cynoglossus semilaevis</name>
    <name type="common">Tongue sole</name>
    <dbReference type="NCBI Taxonomy" id="244447"/>
    <lineage>
        <taxon>Eukaryota</taxon>
        <taxon>Metazoa</taxon>
        <taxon>Chordata</taxon>
        <taxon>Craniata</taxon>
        <taxon>Vertebrata</taxon>
        <taxon>Euteleostomi</taxon>
        <taxon>Actinopterygii</taxon>
        <taxon>Neopterygii</taxon>
        <taxon>Teleostei</taxon>
        <taxon>Neoteleostei</taxon>
        <taxon>Acanthomorphata</taxon>
        <taxon>Carangaria</taxon>
        <taxon>Pleuronectiformes</taxon>
        <taxon>Pleuronectoidei</taxon>
        <taxon>Cynoglossidae</taxon>
        <taxon>Cynoglossinae</taxon>
        <taxon>Cynoglossus</taxon>
    </lineage>
</organism>
<reference evidence="1" key="3">
    <citation type="submission" date="2025-09" db="UniProtKB">
        <authorList>
            <consortium name="Ensembl"/>
        </authorList>
    </citation>
    <scope>IDENTIFICATION</scope>
</reference>